<keyword evidence="1" id="KW-0472">Membrane</keyword>
<dbReference type="Proteomes" id="UP001060012">
    <property type="component" value="Chromosome"/>
</dbReference>
<evidence type="ECO:0000256" key="1">
    <source>
        <dbReference type="SAM" id="Phobius"/>
    </source>
</evidence>
<keyword evidence="1" id="KW-1133">Transmembrane helix</keyword>
<dbReference type="RefSeq" id="WP_254577471.1">
    <property type="nucleotide sequence ID" value="NZ_CP100595.1"/>
</dbReference>
<evidence type="ECO:0000313" key="2">
    <source>
        <dbReference type="EMBL" id="UTJ07293.1"/>
    </source>
</evidence>
<evidence type="ECO:0000313" key="3">
    <source>
        <dbReference type="Proteomes" id="UP001060012"/>
    </source>
</evidence>
<reference evidence="2" key="1">
    <citation type="submission" date="2022-07" db="EMBL/GenBank/DDBJ databases">
        <title>Arcobacter roscoffensis sp. nov., a marine bacterium isolated from coastal seawater collected from Roscoff, France.</title>
        <authorList>
            <person name="Pascual J."/>
            <person name="Lepeaux C."/>
            <person name="Methner A."/>
            <person name="Overmann J."/>
        </authorList>
    </citation>
    <scope>NUCLEOTIDE SEQUENCE</scope>
    <source>
        <strain evidence="2">ARW1-2F2</strain>
    </source>
</reference>
<accession>A0ABY5E898</accession>
<proteinExistence type="predicted"/>
<name>A0ABY5E898_9BACT</name>
<feature type="transmembrane region" description="Helical" evidence="1">
    <location>
        <begin position="30"/>
        <end position="47"/>
    </location>
</feature>
<keyword evidence="1" id="KW-0812">Transmembrane</keyword>
<keyword evidence="3" id="KW-1185">Reference proteome</keyword>
<protein>
    <submittedName>
        <fullName evidence="2">Uncharacterized protein</fullName>
    </submittedName>
</protein>
<organism evidence="2 3">
    <name type="scientific">Arcobacter roscoffensis</name>
    <dbReference type="NCBI Taxonomy" id="2961520"/>
    <lineage>
        <taxon>Bacteria</taxon>
        <taxon>Pseudomonadati</taxon>
        <taxon>Campylobacterota</taxon>
        <taxon>Epsilonproteobacteria</taxon>
        <taxon>Campylobacterales</taxon>
        <taxon>Arcobacteraceae</taxon>
        <taxon>Arcobacter</taxon>
    </lineage>
</organism>
<dbReference type="EMBL" id="CP100595">
    <property type="protein sequence ID" value="UTJ07293.1"/>
    <property type="molecule type" value="Genomic_DNA"/>
</dbReference>
<sequence>MQILIFSLLIIALIIYVVYKIKKIFTKKELISFVSIVVLAIGGLFYFNHLQENKLPNAFKAYYLDERGIKIEKLSINQSNIEVLSSSKQIYDFIYIINKDSKELVCEAKDVEAQRIEDEYVFKNFKEECRLK</sequence>
<gene>
    <name evidence="2" type="ORF">NJU99_04170</name>
</gene>